<keyword evidence="3 6" id="KW-0812">Transmembrane</keyword>
<feature type="transmembrane region" description="Helical" evidence="6">
    <location>
        <begin position="134"/>
        <end position="151"/>
    </location>
</feature>
<reference evidence="8 9" key="1">
    <citation type="journal article" date="2016" name="Nat. Biotechnol.">
        <title>Measurement of bacterial replication rates in microbial communities.</title>
        <authorList>
            <person name="Brown C.T."/>
            <person name="Olm M.R."/>
            <person name="Thomas B.C."/>
            <person name="Banfield J.F."/>
        </authorList>
    </citation>
    <scope>NUCLEOTIDE SEQUENCE [LARGE SCALE GENOMIC DNA]</scope>
    <source>
        <strain evidence="8">CAG:67_53_122</strain>
    </source>
</reference>
<feature type="transmembrane region" description="Helical" evidence="6">
    <location>
        <begin position="190"/>
        <end position="208"/>
    </location>
</feature>
<evidence type="ECO:0000256" key="3">
    <source>
        <dbReference type="ARBA" id="ARBA00022692"/>
    </source>
</evidence>
<evidence type="ECO:0000256" key="5">
    <source>
        <dbReference type="ARBA" id="ARBA00023136"/>
    </source>
</evidence>
<feature type="transmembrane region" description="Helical" evidence="6">
    <location>
        <begin position="157"/>
        <end position="178"/>
    </location>
</feature>
<gene>
    <name evidence="8" type="ORF">BHV66_06605</name>
</gene>
<evidence type="ECO:0000256" key="4">
    <source>
        <dbReference type="ARBA" id="ARBA00022989"/>
    </source>
</evidence>
<evidence type="ECO:0000313" key="8">
    <source>
        <dbReference type="EMBL" id="OKY94111.1"/>
    </source>
</evidence>
<feature type="transmembrane region" description="Helical" evidence="6">
    <location>
        <begin position="12"/>
        <end position="30"/>
    </location>
</feature>
<comment type="similarity">
    <text evidence="2">Belongs to the EamA transporter family.</text>
</comment>
<evidence type="ECO:0000256" key="6">
    <source>
        <dbReference type="SAM" id="Phobius"/>
    </source>
</evidence>
<name>A0A1Q6F5G6_9BACT</name>
<feature type="transmembrane region" description="Helical" evidence="6">
    <location>
        <begin position="42"/>
        <end position="63"/>
    </location>
</feature>
<organism evidence="8 9">
    <name type="scientific">Alistipes putredinis</name>
    <dbReference type="NCBI Taxonomy" id="28117"/>
    <lineage>
        <taxon>Bacteria</taxon>
        <taxon>Pseudomonadati</taxon>
        <taxon>Bacteroidota</taxon>
        <taxon>Bacteroidia</taxon>
        <taxon>Bacteroidales</taxon>
        <taxon>Rikenellaceae</taxon>
        <taxon>Alistipes</taxon>
    </lineage>
</organism>
<proteinExistence type="inferred from homology"/>
<dbReference type="PANTHER" id="PTHR32322">
    <property type="entry name" value="INNER MEMBRANE TRANSPORTER"/>
    <property type="match status" value="1"/>
</dbReference>
<feature type="transmembrane region" description="Helical" evidence="6">
    <location>
        <begin position="75"/>
        <end position="95"/>
    </location>
</feature>
<dbReference type="RefSeq" id="WP_022460283.1">
    <property type="nucleotide sequence ID" value="NZ_CAJJWD010000014.1"/>
</dbReference>
<feature type="transmembrane region" description="Helical" evidence="6">
    <location>
        <begin position="101"/>
        <end position="122"/>
    </location>
</feature>
<keyword evidence="4 6" id="KW-1133">Transmembrane helix</keyword>
<accession>A0A1Q6F5G6</accession>
<feature type="domain" description="EamA" evidence="7">
    <location>
        <begin position="159"/>
        <end position="295"/>
    </location>
</feature>
<dbReference type="STRING" id="28117.BHV66_06605"/>
<comment type="caution">
    <text evidence="8">The sequence shown here is derived from an EMBL/GenBank/DDBJ whole genome shotgun (WGS) entry which is preliminary data.</text>
</comment>
<dbReference type="PANTHER" id="PTHR32322:SF2">
    <property type="entry name" value="EAMA DOMAIN-CONTAINING PROTEIN"/>
    <property type="match status" value="1"/>
</dbReference>
<dbReference type="EMBL" id="MNQH01000030">
    <property type="protein sequence ID" value="OKY94111.1"/>
    <property type="molecule type" value="Genomic_DNA"/>
</dbReference>
<dbReference type="AlphaFoldDB" id="A0A1Q6F5G6"/>
<protein>
    <submittedName>
        <fullName evidence="8">EamA family transporter</fullName>
    </submittedName>
</protein>
<feature type="transmembrane region" description="Helical" evidence="6">
    <location>
        <begin position="277"/>
        <end position="295"/>
    </location>
</feature>
<dbReference type="GO" id="GO:0016020">
    <property type="term" value="C:membrane"/>
    <property type="evidence" value="ECO:0007669"/>
    <property type="project" value="UniProtKB-SubCell"/>
</dbReference>
<dbReference type="Proteomes" id="UP000187417">
    <property type="component" value="Unassembled WGS sequence"/>
</dbReference>
<dbReference type="SUPFAM" id="SSF103481">
    <property type="entry name" value="Multidrug resistance efflux transporter EmrE"/>
    <property type="match status" value="2"/>
</dbReference>
<sequence length="315" mass="34146">MERGALKGHGALLLANVIWGLNSPICKTVLLSPENPEGLNHFALTVYRLVGAFLLFWLASAFLPRERVAWRDLGGLFVASLFGIQLDQILFLWGLSLTSPINVSIIATTVPILTMILAMFFLREPITPLKTGGVLLGAAGAVLLILISSRGESGGGSIAGDIITLVSSVCYAIYLTACRKVILKYSPVTTMKWMFFFAAIVVVVLYHRPALEVDFPAVPARVWGGAAFAIVLSTFLAYLMVPIAQHYLRPTVISMYNYVQPVASVLFTVVLGLDVFGFTKAAAAGCIFLGVWLVTMSKSRKDLEAEQAAKMTDKK</sequence>
<comment type="subcellular location">
    <subcellularLocation>
        <location evidence="1">Membrane</location>
        <topology evidence="1">Multi-pass membrane protein</topology>
    </subcellularLocation>
</comment>
<feature type="transmembrane region" description="Helical" evidence="6">
    <location>
        <begin position="253"/>
        <end position="271"/>
    </location>
</feature>
<evidence type="ECO:0000256" key="1">
    <source>
        <dbReference type="ARBA" id="ARBA00004141"/>
    </source>
</evidence>
<keyword evidence="5 6" id="KW-0472">Membrane</keyword>
<evidence type="ECO:0000313" key="9">
    <source>
        <dbReference type="Proteomes" id="UP000187417"/>
    </source>
</evidence>
<feature type="transmembrane region" description="Helical" evidence="6">
    <location>
        <begin position="220"/>
        <end position="241"/>
    </location>
</feature>
<feature type="domain" description="EamA" evidence="7">
    <location>
        <begin position="7"/>
        <end position="145"/>
    </location>
</feature>
<dbReference type="InterPro" id="IPR000620">
    <property type="entry name" value="EamA_dom"/>
</dbReference>
<evidence type="ECO:0000259" key="7">
    <source>
        <dbReference type="Pfam" id="PF00892"/>
    </source>
</evidence>
<dbReference type="InterPro" id="IPR050638">
    <property type="entry name" value="AA-Vitamin_Transporters"/>
</dbReference>
<dbReference type="Pfam" id="PF00892">
    <property type="entry name" value="EamA"/>
    <property type="match status" value="2"/>
</dbReference>
<dbReference type="InterPro" id="IPR037185">
    <property type="entry name" value="EmrE-like"/>
</dbReference>
<evidence type="ECO:0000256" key="2">
    <source>
        <dbReference type="ARBA" id="ARBA00007362"/>
    </source>
</evidence>